<accession>A0A7X0C574</accession>
<dbReference type="EMBL" id="JACHJB010000002">
    <property type="protein sequence ID" value="MBB6347866.1"/>
    <property type="molecule type" value="Genomic_DNA"/>
</dbReference>
<dbReference type="Proteomes" id="UP000583800">
    <property type="component" value="Unassembled WGS sequence"/>
</dbReference>
<dbReference type="RefSeq" id="WP_185085734.1">
    <property type="nucleotide sequence ID" value="NZ_JACHJB010000002.1"/>
</dbReference>
<name>A0A7X0C574_9ACTN</name>
<evidence type="ECO:0000313" key="1">
    <source>
        <dbReference type="EMBL" id="MBB6347866.1"/>
    </source>
</evidence>
<gene>
    <name evidence="1" type="ORF">FHU36_004411</name>
</gene>
<protein>
    <submittedName>
        <fullName evidence="1">Uncharacterized protein</fullName>
    </submittedName>
</protein>
<evidence type="ECO:0000313" key="2">
    <source>
        <dbReference type="Proteomes" id="UP000583800"/>
    </source>
</evidence>
<keyword evidence="2" id="KW-1185">Reference proteome</keyword>
<comment type="caution">
    <text evidence="1">The sequence shown here is derived from an EMBL/GenBank/DDBJ whole genome shotgun (WGS) entry which is preliminary data.</text>
</comment>
<proteinExistence type="predicted"/>
<organism evidence="1 2">
    <name type="scientific">Nonomuraea muscovyensis</name>
    <dbReference type="NCBI Taxonomy" id="1124761"/>
    <lineage>
        <taxon>Bacteria</taxon>
        <taxon>Bacillati</taxon>
        <taxon>Actinomycetota</taxon>
        <taxon>Actinomycetes</taxon>
        <taxon>Streptosporangiales</taxon>
        <taxon>Streptosporangiaceae</taxon>
        <taxon>Nonomuraea</taxon>
    </lineage>
</organism>
<sequence>MKINSLPPFSALSLLEGRFWRAPAVQPRNQAPAVWRVLRSPTLHCKRVEAGLAFTFIIIASPDALILHCSRFCCFLD</sequence>
<reference evidence="1 2" key="1">
    <citation type="submission" date="2020-08" db="EMBL/GenBank/DDBJ databases">
        <title>Sequencing the genomes of 1000 actinobacteria strains.</title>
        <authorList>
            <person name="Klenk H.-P."/>
        </authorList>
    </citation>
    <scope>NUCLEOTIDE SEQUENCE [LARGE SCALE GENOMIC DNA]</scope>
    <source>
        <strain evidence="1 2">DSM 45913</strain>
    </source>
</reference>
<dbReference type="AlphaFoldDB" id="A0A7X0C574"/>